<dbReference type="InterPro" id="IPR036397">
    <property type="entry name" value="RNaseH_sf"/>
</dbReference>
<dbReference type="GO" id="GO:0003676">
    <property type="term" value="F:nucleic acid binding"/>
    <property type="evidence" value="ECO:0007669"/>
    <property type="project" value="InterPro"/>
</dbReference>
<protein>
    <recommendedName>
        <fullName evidence="3">Transposase Tc1-like domain-containing protein</fullName>
    </recommendedName>
</protein>
<dbReference type="InterPro" id="IPR009057">
    <property type="entry name" value="Homeodomain-like_sf"/>
</dbReference>
<keyword evidence="2" id="KW-1185">Reference proteome</keyword>
<dbReference type="Proteomes" id="UP000184356">
    <property type="component" value="Unassembled WGS sequence"/>
</dbReference>
<dbReference type="PANTHER" id="PTHR23022:SF119">
    <property type="entry name" value="TC1-LIKE TRANSPOSASE DDE DOMAIN-CONTAINING PROTEIN"/>
    <property type="match status" value="1"/>
</dbReference>
<sequence>MPANGYHPVELRVQILTLYGLGFKTLDIASYLEVAPRTIQDLIKKAKARGYKPEESLRVKKEYFEDSKRSGRPKEITPAIESSILQSISKDRAGREKSSEILAFEAGISSSSVLRILHSYGLNNAKPSTKPGLTDAMKAKRLEYCLQNPWTNDSIKDLIFTDETAVVLGQRRGAVRVWRTPEDQYNQTCIRRRWKGCSEFMVWACFSWDSKGPLYIYDPESALQRRNADKAIEEMNEDLEPVCRQEWELNTALRRLQLRPRGGRKPEFQWNEKNGKLAPAHRHHAQQRVYDYYGIQRIDDWPGNSPDLNAIEPCWSWLKKRTTARGAPRDRKTAKEVWIKAWNELPQKMIQDWIQRLLINRNEIIRLEGGNEYREGSDTRNWRGKRLKGQLSTRQDLSPEWID</sequence>
<accession>A0A1L9TBI7</accession>
<reference evidence="2" key="1">
    <citation type="journal article" date="2017" name="Genome Biol.">
        <title>Comparative genomics reveals high biological diversity and specific adaptations in the industrially and medically important fungal genus Aspergillus.</title>
        <authorList>
            <person name="de Vries R.P."/>
            <person name="Riley R."/>
            <person name="Wiebenga A."/>
            <person name="Aguilar-Osorio G."/>
            <person name="Amillis S."/>
            <person name="Uchima C.A."/>
            <person name="Anderluh G."/>
            <person name="Asadollahi M."/>
            <person name="Askin M."/>
            <person name="Barry K."/>
            <person name="Battaglia E."/>
            <person name="Bayram O."/>
            <person name="Benocci T."/>
            <person name="Braus-Stromeyer S.A."/>
            <person name="Caldana C."/>
            <person name="Canovas D."/>
            <person name="Cerqueira G.C."/>
            <person name="Chen F."/>
            <person name="Chen W."/>
            <person name="Choi C."/>
            <person name="Clum A."/>
            <person name="Dos Santos R.A."/>
            <person name="Damasio A.R."/>
            <person name="Diallinas G."/>
            <person name="Emri T."/>
            <person name="Fekete E."/>
            <person name="Flipphi M."/>
            <person name="Freyberg S."/>
            <person name="Gallo A."/>
            <person name="Gournas C."/>
            <person name="Habgood R."/>
            <person name="Hainaut M."/>
            <person name="Harispe M.L."/>
            <person name="Henrissat B."/>
            <person name="Hilden K.S."/>
            <person name="Hope R."/>
            <person name="Hossain A."/>
            <person name="Karabika E."/>
            <person name="Karaffa L."/>
            <person name="Karanyi Z."/>
            <person name="Krasevec N."/>
            <person name="Kuo A."/>
            <person name="Kusch H."/>
            <person name="LaButti K."/>
            <person name="Lagendijk E.L."/>
            <person name="Lapidus A."/>
            <person name="Levasseur A."/>
            <person name="Lindquist E."/>
            <person name="Lipzen A."/>
            <person name="Logrieco A.F."/>
            <person name="MacCabe A."/>
            <person name="Maekelae M.R."/>
            <person name="Malavazi I."/>
            <person name="Melin P."/>
            <person name="Meyer V."/>
            <person name="Mielnichuk N."/>
            <person name="Miskei M."/>
            <person name="Molnar A.P."/>
            <person name="Mule G."/>
            <person name="Ngan C.Y."/>
            <person name="Orejas M."/>
            <person name="Orosz E."/>
            <person name="Ouedraogo J.P."/>
            <person name="Overkamp K.M."/>
            <person name="Park H.-S."/>
            <person name="Perrone G."/>
            <person name="Piumi F."/>
            <person name="Punt P.J."/>
            <person name="Ram A.F."/>
            <person name="Ramon A."/>
            <person name="Rauscher S."/>
            <person name="Record E."/>
            <person name="Riano-Pachon D.M."/>
            <person name="Robert V."/>
            <person name="Roehrig J."/>
            <person name="Ruller R."/>
            <person name="Salamov A."/>
            <person name="Salih N.S."/>
            <person name="Samson R.A."/>
            <person name="Sandor E."/>
            <person name="Sanguinetti M."/>
            <person name="Schuetze T."/>
            <person name="Sepcic K."/>
            <person name="Shelest E."/>
            <person name="Sherlock G."/>
            <person name="Sophianopoulou V."/>
            <person name="Squina F.M."/>
            <person name="Sun H."/>
            <person name="Susca A."/>
            <person name="Todd R.B."/>
            <person name="Tsang A."/>
            <person name="Unkles S.E."/>
            <person name="van de Wiele N."/>
            <person name="van Rossen-Uffink D."/>
            <person name="Oliveira J.V."/>
            <person name="Vesth T.C."/>
            <person name="Visser J."/>
            <person name="Yu J.-H."/>
            <person name="Zhou M."/>
            <person name="Andersen M.R."/>
            <person name="Archer D.B."/>
            <person name="Baker S.E."/>
            <person name="Benoit I."/>
            <person name="Brakhage A.A."/>
            <person name="Braus G.H."/>
            <person name="Fischer R."/>
            <person name="Frisvad J.C."/>
            <person name="Goldman G.H."/>
            <person name="Houbraken J."/>
            <person name="Oakley B."/>
            <person name="Pocsi I."/>
            <person name="Scazzocchio C."/>
            <person name="Seiboth B."/>
            <person name="vanKuyk P.A."/>
            <person name="Wortman J."/>
            <person name="Dyer P.S."/>
            <person name="Grigoriev I.V."/>
        </authorList>
    </citation>
    <scope>NUCLEOTIDE SEQUENCE [LARGE SCALE GENOMIC DNA]</scope>
    <source>
        <strain evidence="2">CBS 593.65</strain>
    </source>
</reference>
<dbReference type="RefSeq" id="XP_040700593.1">
    <property type="nucleotide sequence ID" value="XM_040853233.1"/>
</dbReference>
<dbReference type="PANTHER" id="PTHR23022">
    <property type="entry name" value="TRANSPOSABLE ELEMENT-RELATED"/>
    <property type="match status" value="1"/>
</dbReference>
<dbReference type="EMBL" id="KV878589">
    <property type="protein sequence ID" value="OJJ56787.1"/>
    <property type="molecule type" value="Genomic_DNA"/>
</dbReference>
<dbReference type="VEuPathDB" id="FungiDB:ASPSYDRAFT_97288"/>
<dbReference type="GeneID" id="63769306"/>
<organism evidence="1 2">
    <name type="scientific">Aspergillus sydowii CBS 593.65</name>
    <dbReference type="NCBI Taxonomy" id="1036612"/>
    <lineage>
        <taxon>Eukaryota</taxon>
        <taxon>Fungi</taxon>
        <taxon>Dikarya</taxon>
        <taxon>Ascomycota</taxon>
        <taxon>Pezizomycotina</taxon>
        <taxon>Eurotiomycetes</taxon>
        <taxon>Eurotiomycetidae</taxon>
        <taxon>Eurotiales</taxon>
        <taxon>Aspergillaceae</taxon>
        <taxon>Aspergillus</taxon>
        <taxon>Aspergillus subgen. Nidulantes</taxon>
    </lineage>
</organism>
<dbReference type="SUPFAM" id="SSF46689">
    <property type="entry name" value="Homeodomain-like"/>
    <property type="match status" value="1"/>
</dbReference>
<evidence type="ECO:0008006" key="3">
    <source>
        <dbReference type="Google" id="ProtNLM"/>
    </source>
</evidence>
<dbReference type="InterPro" id="IPR052338">
    <property type="entry name" value="Transposase_5"/>
</dbReference>
<dbReference type="STRING" id="1036612.A0A1L9TBI7"/>
<evidence type="ECO:0000313" key="2">
    <source>
        <dbReference type="Proteomes" id="UP000184356"/>
    </source>
</evidence>
<dbReference type="Gene3D" id="3.30.420.10">
    <property type="entry name" value="Ribonuclease H-like superfamily/Ribonuclease H"/>
    <property type="match status" value="1"/>
</dbReference>
<evidence type="ECO:0000313" key="1">
    <source>
        <dbReference type="EMBL" id="OJJ56787.1"/>
    </source>
</evidence>
<proteinExistence type="predicted"/>
<feature type="non-terminal residue" evidence="1">
    <location>
        <position position="403"/>
    </location>
</feature>
<name>A0A1L9TBI7_9EURO</name>
<dbReference type="OrthoDB" id="5415741at2759"/>
<gene>
    <name evidence="1" type="ORF">ASPSYDRAFT_97288</name>
</gene>
<dbReference type="AlphaFoldDB" id="A0A1L9TBI7"/>